<dbReference type="AlphaFoldDB" id="K0RGY4"/>
<comment type="caution">
    <text evidence="8">The sequence shown here is derived from an EMBL/GenBank/DDBJ whole genome shotgun (WGS) entry which is preliminary data.</text>
</comment>
<feature type="non-terminal residue" evidence="8">
    <location>
        <position position="1"/>
    </location>
</feature>
<organism evidence="8 9">
    <name type="scientific">Thalassiosira oceanica</name>
    <name type="common">Marine diatom</name>
    <dbReference type="NCBI Taxonomy" id="159749"/>
    <lineage>
        <taxon>Eukaryota</taxon>
        <taxon>Sar</taxon>
        <taxon>Stramenopiles</taxon>
        <taxon>Ochrophyta</taxon>
        <taxon>Bacillariophyta</taxon>
        <taxon>Coscinodiscophyceae</taxon>
        <taxon>Thalassiosirophycidae</taxon>
        <taxon>Thalassiosirales</taxon>
        <taxon>Thalassiosiraceae</taxon>
        <taxon>Thalassiosira</taxon>
    </lineage>
</organism>
<evidence type="ECO:0000256" key="5">
    <source>
        <dbReference type="ARBA" id="ARBA00022786"/>
    </source>
</evidence>
<dbReference type="PANTHER" id="PTHR11254:SF67">
    <property type="entry name" value="E3 UBIQUITIN-PROTEIN LIGASE HUWE1"/>
    <property type="match status" value="1"/>
</dbReference>
<dbReference type="OMA" id="DSVCIME"/>
<evidence type="ECO:0000313" key="9">
    <source>
        <dbReference type="Proteomes" id="UP000266841"/>
    </source>
</evidence>
<dbReference type="Gene3D" id="3.30.2410.10">
    <property type="entry name" value="Hect, E3 ligase catalytic domain"/>
    <property type="match status" value="1"/>
</dbReference>
<dbReference type="InterPro" id="IPR050409">
    <property type="entry name" value="E3_ubiq-protein_ligase"/>
</dbReference>
<dbReference type="InterPro" id="IPR000569">
    <property type="entry name" value="HECT_dom"/>
</dbReference>
<protein>
    <recommendedName>
        <fullName evidence="3">HECT-type E3 ubiquitin transferase</fullName>
        <ecNumber evidence="3">2.3.2.26</ecNumber>
    </recommendedName>
</protein>
<keyword evidence="4" id="KW-0808">Transferase</keyword>
<evidence type="ECO:0000259" key="7">
    <source>
        <dbReference type="PROSITE" id="PS50237"/>
    </source>
</evidence>
<dbReference type="Proteomes" id="UP000266841">
    <property type="component" value="Unassembled WGS sequence"/>
</dbReference>
<dbReference type="EMBL" id="AGNL01038743">
    <property type="protein sequence ID" value="EJK52993.1"/>
    <property type="molecule type" value="Genomic_DNA"/>
</dbReference>
<evidence type="ECO:0000313" key="8">
    <source>
        <dbReference type="EMBL" id="EJK52993.1"/>
    </source>
</evidence>
<dbReference type="EC" id="2.3.2.26" evidence="3"/>
<dbReference type="SUPFAM" id="SSF56204">
    <property type="entry name" value="Hect, E3 ligase catalytic domain"/>
    <property type="match status" value="1"/>
</dbReference>
<feature type="active site" description="Glycyl thioester intermediate" evidence="6">
    <location>
        <position position="56"/>
    </location>
</feature>
<keyword evidence="5 6" id="KW-0833">Ubl conjugation pathway</keyword>
<proteinExistence type="predicted"/>
<evidence type="ECO:0000256" key="3">
    <source>
        <dbReference type="ARBA" id="ARBA00012485"/>
    </source>
</evidence>
<evidence type="ECO:0000256" key="1">
    <source>
        <dbReference type="ARBA" id="ARBA00000885"/>
    </source>
</evidence>
<gene>
    <name evidence="8" type="ORF">THAOC_27648</name>
</gene>
<comment type="catalytic activity">
    <reaction evidence="1">
        <text>S-ubiquitinyl-[E2 ubiquitin-conjugating enzyme]-L-cysteine + [acceptor protein]-L-lysine = [E2 ubiquitin-conjugating enzyme]-L-cysteine + N(6)-ubiquitinyl-[acceptor protein]-L-lysine.</text>
        <dbReference type="EC" id="2.3.2.26"/>
    </reaction>
</comment>
<feature type="domain" description="HECT" evidence="7">
    <location>
        <begin position="1"/>
        <end position="89"/>
    </location>
</feature>
<dbReference type="GO" id="GO:0061630">
    <property type="term" value="F:ubiquitin protein ligase activity"/>
    <property type="evidence" value="ECO:0007669"/>
    <property type="project" value="UniProtKB-EC"/>
</dbReference>
<dbReference type="InterPro" id="IPR035983">
    <property type="entry name" value="Hect_E3_ubiquitin_ligase"/>
</dbReference>
<dbReference type="Pfam" id="PF00632">
    <property type="entry name" value="HECT"/>
    <property type="match status" value="1"/>
</dbReference>
<sequence length="89" mass="9556">FSLSRSEKAEFLQFVTGSSKVPLAGFSELQGMRGVQKFSITKVVNQESSLPSAHTCFNALDLPVYSSEEDMKSKLLMAISEGAGGFGFA</sequence>
<evidence type="ECO:0000256" key="6">
    <source>
        <dbReference type="PROSITE-ProRule" id="PRU00104"/>
    </source>
</evidence>
<evidence type="ECO:0000256" key="4">
    <source>
        <dbReference type="ARBA" id="ARBA00022679"/>
    </source>
</evidence>
<accession>K0RGY4</accession>
<dbReference type="PANTHER" id="PTHR11254">
    <property type="entry name" value="HECT DOMAIN UBIQUITIN-PROTEIN LIGASE"/>
    <property type="match status" value="1"/>
</dbReference>
<name>K0RGY4_THAOC</name>
<reference evidence="8 9" key="1">
    <citation type="journal article" date="2012" name="Genome Biol.">
        <title>Genome and low-iron response of an oceanic diatom adapted to chronic iron limitation.</title>
        <authorList>
            <person name="Lommer M."/>
            <person name="Specht M."/>
            <person name="Roy A.S."/>
            <person name="Kraemer L."/>
            <person name="Andreson R."/>
            <person name="Gutowska M.A."/>
            <person name="Wolf J."/>
            <person name="Bergner S.V."/>
            <person name="Schilhabel M.B."/>
            <person name="Klostermeier U.C."/>
            <person name="Beiko R.G."/>
            <person name="Rosenstiel P."/>
            <person name="Hippler M."/>
            <person name="Laroche J."/>
        </authorList>
    </citation>
    <scope>NUCLEOTIDE SEQUENCE [LARGE SCALE GENOMIC DNA]</scope>
    <source>
        <strain evidence="8 9">CCMP1005</strain>
    </source>
</reference>
<dbReference type="eggNOG" id="KOG0939">
    <property type="taxonomic scope" value="Eukaryota"/>
</dbReference>
<keyword evidence="9" id="KW-1185">Reference proteome</keyword>
<evidence type="ECO:0000256" key="2">
    <source>
        <dbReference type="ARBA" id="ARBA00004906"/>
    </source>
</evidence>
<comment type="pathway">
    <text evidence="2">Protein modification; protein ubiquitination.</text>
</comment>
<dbReference type="OrthoDB" id="8068875at2759"/>
<dbReference type="GO" id="GO:0005737">
    <property type="term" value="C:cytoplasm"/>
    <property type="evidence" value="ECO:0007669"/>
    <property type="project" value="TreeGrafter"/>
</dbReference>
<dbReference type="PROSITE" id="PS50237">
    <property type="entry name" value="HECT"/>
    <property type="match status" value="1"/>
</dbReference>
<dbReference type="GO" id="GO:0000209">
    <property type="term" value="P:protein polyubiquitination"/>
    <property type="evidence" value="ECO:0007669"/>
    <property type="project" value="TreeGrafter"/>
</dbReference>
<dbReference type="GO" id="GO:0006511">
    <property type="term" value="P:ubiquitin-dependent protein catabolic process"/>
    <property type="evidence" value="ECO:0007669"/>
    <property type="project" value="TreeGrafter"/>
</dbReference>